<evidence type="ECO:0000313" key="4">
    <source>
        <dbReference type="Proteomes" id="UP001595923"/>
    </source>
</evidence>
<evidence type="ECO:0000256" key="2">
    <source>
        <dbReference type="SAM" id="Phobius"/>
    </source>
</evidence>
<feature type="region of interest" description="Disordered" evidence="1">
    <location>
        <begin position="135"/>
        <end position="180"/>
    </location>
</feature>
<proteinExistence type="predicted"/>
<keyword evidence="2" id="KW-1133">Transmembrane helix</keyword>
<feature type="compositionally biased region" description="Pro residues" evidence="1">
    <location>
        <begin position="85"/>
        <end position="101"/>
    </location>
</feature>
<keyword evidence="4" id="KW-1185">Reference proteome</keyword>
<gene>
    <name evidence="3" type="ORF">ACFO4E_11960</name>
</gene>
<protein>
    <submittedName>
        <fullName evidence="3">DUF3558 domain-containing protein</fullName>
    </submittedName>
</protein>
<feature type="compositionally biased region" description="Low complexity" evidence="1">
    <location>
        <begin position="158"/>
        <end position="167"/>
    </location>
</feature>
<dbReference type="RefSeq" id="WP_378573903.1">
    <property type="nucleotide sequence ID" value="NZ_JBHSFQ010000009.1"/>
</dbReference>
<feature type="transmembrane region" description="Helical" evidence="2">
    <location>
        <begin position="109"/>
        <end position="131"/>
    </location>
</feature>
<accession>A0ABV9DUJ0</accession>
<feature type="compositionally biased region" description="Low complexity" evidence="1">
    <location>
        <begin position="66"/>
        <end position="78"/>
    </location>
</feature>
<feature type="region of interest" description="Disordered" evidence="1">
    <location>
        <begin position="1"/>
        <end position="101"/>
    </location>
</feature>
<evidence type="ECO:0000256" key="1">
    <source>
        <dbReference type="SAM" id="MobiDB-lite"/>
    </source>
</evidence>
<keyword evidence="2" id="KW-0472">Membrane</keyword>
<evidence type="ECO:0000313" key="3">
    <source>
        <dbReference type="EMBL" id="MFC4562570.1"/>
    </source>
</evidence>
<dbReference type="Proteomes" id="UP001595923">
    <property type="component" value="Unassembled WGS sequence"/>
</dbReference>
<dbReference type="EMBL" id="JBHSFQ010000009">
    <property type="protein sequence ID" value="MFC4562570.1"/>
    <property type="molecule type" value="Genomic_DNA"/>
</dbReference>
<reference evidence="4" key="1">
    <citation type="journal article" date="2019" name="Int. J. Syst. Evol. Microbiol.">
        <title>The Global Catalogue of Microorganisms (GCM) 10K type strain sequencing project: providing services to taxonomists for standard genome sequencing and annotation.</title>
        <authorList>
            <consortium name="The Broad Institute Genomics Platform"/>
            <consortium name="The Broad Institute Genome Sequencing Center for Infectious Disease"/>
            <person name="Wu L."/>
            <person name="Ma J."/>
        </authorList>
    </citation>
    <scope>NUCLEOTIDE SEQUENCE [LARGE SCALE GENOMIC DNA]</scope>
    <source>
        <strain evidence="4">XZYJ18</strain>
    </source>
</reference>
<keyword evidence="2" id="KW-0812">Transmembrane</keyword>
<comment type="caution">
    <text evidence="3">The sequence shown here is derived from an EMBL/GenBank/DDBJ whole genome shotgun (WGS) entry which is preliminary data.</text>
</comment>
<sequence>MSDNGPYTQPPQYPDGDNSGGQPPYGGAGQYQSGPYQAPYGGDPNTGGQPGYPPGYGPGQQPGPGAPQFQQPQDQQMFAGGGQPPYGPGPGIPPGGGGYPPPKKSSAGMWILVGGAAVIVVLVIAVVVVLVRSPGDGGPPEAVAPSAEAPAEEEPAQEGETAAPAEGQSGPPYALPEDPCNAISEAKRDEYGLDDGSKSLTDSSSSCNWYVEGEGDAYGSITLDYATPYAGSDSVEGATEDFQTNVDYSTDESGDYTEREVHEDQEVALGDEARLVFATEVILDTNDSVSTMLIRKENINIEIRYSLAPGLSADEDTPAPLEFSDVEGMMNDLGQEALAPLGG</sequence>
<organism evidence="3 4">
    <name type="scientific">Nocardiopsis mangrovi</name>
    <dbReference type="NCBI Taxonomy" id="1179818"/>
    <lineage>
        <taxon>Bacteria</taxon>
        <taxon>Bacillati</taxon>
        <taxon>Actinomycetota</taxon>
        <taxon>Actinomycetes</taxon>
        <taxon>Streptosporangiales</taxon>
        <taxon>Nocardiopsidaceae</taxon>
        <taxon>Nocardiopsis</taxon>
    </lineage>
</organism>
<feature type="compositionally biased region" description="Low complexity" evidence="1">
    <location>
        <begin position="139"/>
        <end position="149"/>
    </location>
</feature>
<name>A0ABV9DUJ0_9ACTN</name>